<dbReference type="GO" id="GO:0016787">
    <property type="term" value="F:hydrolase activity"/>
    <property type="evidence" value="ECO:0007669"/>
    <property type="project" value="UniProtKB-KW"/>
</dbReference>
<evidence type="ECO:0000256" key="2">
    <source>
        <dbReference type="RuleBase" id="RU003476"/>
    </source>
</evidence>
<organism evidence="4 5">
    <name type="scientific">Salvia divinorum</name>
    <name type="common">Maria pastora</name>
    <name type="synonym">Diviner's sage</name>
    <dbReference type="NCBI Taxonomy" id="28513"/>
    <lineage>
        <taxon>Eukaryota</taxon>
        <taxon>Viridiplantae</taxon>
        <taxon>Streptophyta</taxon>
        <taxon>Embryophyta</taxon>
        <taxon>Tracheophyta</taxon>
        <taxon>Spermatophyta</taxon>
        <taxon>Magnoliopsida</taxon>
        <taxon>eudicotyledons</taxon>
        <taxon>Gunneridae</taxon>
        <taxon>Pentapetalae</taxon>
        <taxon>asterids</taxon>
        <taxon>lamiids</taxon>
        <taxon>Lamiales</taxon>
        <taxon>Lamiaceae</taxon>
        <taxon>Nepetoideae</taxon>
        <taxon>Mentheae</taxon>
        <taxon>Salviinae</taxon>
        <taxon>Salvia</taxon>
        <taxon>Salvia subgen. Calosphace</taxon>
    </lineage>
</organism>
<dbReference type="InterPro" id="IPR015797">
    <property type="entry name" value="NUDIX_hydrolase-like_dom_sf"/>
</dbReference>
<dbReference type="CDD" id="cd04678">
    <property type="entry name" value="NUDIX_MTH2_Nudt15"/>
    <property type="match status" value="1"/>
</dbReference>
<dbReference type="PROSITE" id="PS00893">
    <property type="entry name" value="NUDIX_BOX"/>
    <property type="match status" value="1"/>
</dbReference>
<dbReference type="Proteomes" id="UP001567538">
    <property type="component" value="Unassembled WGS sequence"/>
</dbReference>
<accession>A0ABD1IJ49</accession>
<dbReference type="PANTHER" id="PTHR16099:SF5">
    <property type="entry name" value="NUCLEOTIDE TRIPHOSPHATE DIPHOSPHATASE NUDT15"/>
    <property type="match status" value="1"/>
</dbReference>
<dbReference type="EMBL" id="JBEAFC010000001">
    <property type="protein sequence ID" value="KAL1568490.1"/>
    <property type="molecule type" value="Genomic_DNA"/>
</dbReference>
<dbReference type="InterPro" id="IPR020084">
    <property type="entry name" value="NUDIX_hydrolase_CS"/>
</dbReference>
<dbReference type="InterPro" id="IPR020476">
    <property type="entry name" value="Nudix_hydrolase"/>
</dbReference>
<dbReference type="FunFam" id="3.90.79.10:FF:000060">
    <property type="entry name" value="Nudix hydrolase 1"/>
    <property type="match status" value="1"/>
</dbReference>
<sequence>MSSPPPKPVVGVGVFLLKGNKVLLGRRRTAVGYGTFALPGGHLEFGESFWECAAREVMEETGLEINGAEFLSVTNNVLSQPKPTQLIAILMRASLADADQTAINVEPDKCDGWDWYDWDHLPTPLFPALETAILQGLNPFPPK</sequence>
<evidence type="ECO:0000256" key="1">
    <source>
        <dbReference type="ARBA" id="ARBA00022801"/>
    </source>
</evidence>
<dbReference type="SUPFAM" id="SSF55811">
    <property type="entry name" value="Nudix"/>
    <property type="match status" value="1"/>
</dbReference>
<evidence type="ECO:0000259" key="3">
    <source>
        <dbReference type="PROSITE" id="PS51462"/>
    </source>
</evidence>
<dbReference type="InterPro" id="IPR000086">
    <property type="entry name" value="NUDIX_hydrolase_dom"/>
</dbReference>
<reference evidence="4 5" key="1">
    <citation type="submission" date="2024-06" db="EMBL/GenBank/DDBJ databases">
        <title>A chromosome level genome sequence of Diviner's sage (Salvia divinorum).</title>
        <authorList>
            <person name="Ford S.A."/>
            <person name="Ro D.-K."/>
            <person name="Ness R.W."/>
            <person name="Phillips M.A."/>
        </authorList>
    </citation>
    <scope>NUCLEOTIDE SEQUENCE [LARGE SCALE GENOMIC DNA]</scope>
    <source>
        <strain evidence="4">SAF-2024a</strain>
        <tissue evidence="4">Leaf</tissue>
    </source>
</reference>
<comment type="similarity">
    <text evidence="2">Belongs to the Nudix hydrolase family.</text>
</comment>
<name>A0ABD1IJ49_SALDI</name>
<protein>
    <submittedName>
        <fullName evidence="4">Nudix hydrolase 1-like</fullName>
    </submittedName>
</protein>
<evidence type="ECO:0000313" key="4">
    <source>
        <dbReference type="EMBL" id="KAL1568490.1"/>
    </source>
</evidence>
<dbReference type="Pfam" id="PF00293">
    <property type="entry name" value="NUDIX"/>
    <property type="match status" value="1"/>
</dbReference>
<evidence type="ECO:0000313" key="5">
    <source>
        <dbReference type="Proteomes" id="UP001567538"/>
    </source>
</evidence>
<dbReference type="PROSITE" id="PS51462">
    <property type="entry name" value="NUDIX"/>
    <property type="match status" value="1"/>
</dbReference>
<proteinExistence type="inferred from homology"/>
<dbReference type="PRINTS" id="PR00502">
    <property type="entry name" value="NUDIXFAMILY"/>
</dbReference>
<dbReference type="Gene3D" id="3.90.79.10">
    <property type="entry name" value="Nucleoside Triphosphate Pyrophosphohydrolase"/>
    <property type="match status" value="1"/>
</dbReference>
<gene>
    <name evidence="4" type="ORF">AAHA92_00103</name>
</gene>
<comment type="caution">
    <text evidence="4">The sequence shown here is derived from an EMBL/GenBank/DDBJ whole genome shotgun (WGS) entry which is preliminary data.</text>
</comment>
<feature type="domain" description="Nudix hydrolase" evidence="3">
    <location>
        <begin position="5"/>
        <end position="139"/>
    </location>
</feature>
<dbReference type="PANTHER" id="PTHR16099">
    <property type="entry name" value="8-OXO-DGTP DIPHOSPHATES NUDT15"/>
    <property type="match status" value="1"/>
</dbReference>
<keyword evidence="1 2" id="KW-0378">Hydrolase</keyword>
<keyword evidence="5" id="KW-1185">Reference proteome</keyword>
<dbReference type="AlphaFoldDB" id="A0ABD1IJ49"/>